<name>A0A1H2GSS0_9ACTN</name>
<keyword evidence="1" id="KW-1133">Transmembrane helix</keyword>
<dbReference type="STRING" id="419479.SAMN04488563_0651"/>
<keyword evidence="3" id="KW-1185">Reference proteome</keyword>
<dbReference type="RefSeq" id="WP_046766491.1">
    <property type="nucleotide sequence ID" value="NZ_KQ061219.1"/>
</dbReference>
<feature type="transmembrane region" description="Helical" evidence="1">
    <location>
        <begin position="47"/>
        <end position="69"/>
    </location>
</feature>
<evidence type="ECO:0000313" key="2">
    <source>
        <dbReference type="EMBL" id="SDU22511.1"/>
    </source>
</evidence>
<sequence length="120" mass="13204">MTERVTVTGPRRRRPPARRRAVTAEIDAQTQLGEVYMRALLRAQLRLSLAVAGVVLGLLATLPLLFALAPRVTAIELAGVPLPWLVLGGLIYPALVVAAWFYVRAAERVERDFGDMVNRS</sequence>
<keyword evidence="1" id="KW-0812">Transmembrane</keyword>
<reference evidence="3" key="1">
    <citation type="submission" date="2016-10" db="EMBL/GenBank/DDBJ databases">
        <authorList>
            <person name="Varghese N."/>
            <person name="Submissions S."/>
        </authorList>
    </citation>
    <scope>NUCLEOTIDE SEQUENCE [LARGE SCALE GENOMIC DNA]</scope>
    <source>
        <strain evidence="3">DSM 45079</strain>
    </source>
</reference>
<organism evidence="2 3">
    <name type="scientific">Jiangella alkaliphila</name>
    <dbReference type="NCBI Taxonomy" id="419479"/>
    <lineage>
        <taxon>Bacteria</taxon>
        <taxon>Bacillati</taxon>
        <taxon>Actinomycetota</taxon>
        <taxon>Actinomycetes</taxon>
        <taxon>Jiangellales</taxon>
        <taxon>Jiangellaceae</taxon>
        <taxon>Jiangella</taxon>
    </lineage>
</organism>
<feature type="transmembrane region" description="Helical" evidence="1">
    <location>
        <begin position="81"/>
        <end position="103"/>
    </location>
</feature>
<keyword evidence="1" id="KW-0472">Membrane</keyword>
<dbReference type="AlphaFoldDB" id="A0A1H2GSS0"/>
<accession>A0A1H2GSS0</accession>
<dbReference type="EMBL" id="LT629791">
    <property type="protein sequence ID" value="SDU22511.1"/>
    <property type="molecule type" value="Genomic_DNA"/>
</dbReference>
<evidence type="ECO:0000313" key="3">
    <source>
        <dbReference type="Proteomes" id="UP000182977"/>
    </source>
</evidence>
<dbReference type="OrthoDB" id="5186135at2"/>
<protein>
    <submittedName>
        <fullName evidence="2">Uncharacterized protein</fullName>
    </submittedName>
</protein>
<proteinExistence type="predicted"/>
<gene>
    <name evidence="2" type="ORF">SAMN04488563_0651</name>
</gene>
<evidence type="ECO:0000256" key="1">
    <source>
        <dbReference type="SAM" id="Phobius"/>
    </source>
</evidence>
<dbReference type="Proteomes" id="UP000182977">
    <property type="component" value="Chromosome I"/>
</dbReference>